<evidence type="ECO:0000256" key="9">
    <source>
        <dbReference type="ARBA" id="ARBA00038484"/>
    </source>
</evidence>
<evidence type="ECO:0000256" key="1">
    <source>
        <dbReference type="ARBA" id="ARBA00004479"/>
    </source>
</evidence>
<reference evidence="11" key="1">
    <citation type="submission" date="2020-08" db="EMBL/GenBank/DDBJ databases">
        <title>Multicomponent nature underlies the extraordinary mechanical properties of spider dragline silk.</title>
        <authorList>
            <person name="Kono N."/>
            <person name="Nakamura H."/>
            <person name="Mori M."/>
            <person name="Yoshida Y."/>
            <person name="Ohtoshi R."/>
            <person name="Malay A.D."/>
            <person name="Moran D.A.P."/>
            <person name="Tomita M."/>
            <person name="Numata K."/>
            <person name="Arakawa K."/>
        </authorList>
    </citation>
    <scope>NUCLEOTIDE SEQUENCE</scope>
</reference>
<dbReference type="InterPro" id="IPR002350">
    <property type="entry name" value="Kazal_dom"/>
</dbReference>
<keyword evidence="2" id="KW-0245">EGF-like domain</keyword>
<accession>A0A8X6I822</accession>
<dbReference type="Proteomes" id="UP000886998">
    <property type="component" value="Unassembled WGS sequence"/>
</dbReference>
<dbReference type="Pfam" id="PF07648">
    <property type="entry name" value="Kazal_2"/>
    <property type="match status" value="1"/>
</dbReference>
<evidence type="ECO:0000256" key="7">
    <source>
        <dbReference type="ARBA" id="ARBA00023136"/>
    </source>
</evidence>
<evidence type="ECO:0000259" key="10">
    <source>
        <dbReference type="PROSITE" id="PS51465"/>
    </source>
</evidence>
<comment type="similarity">
    <text evidence="9">Belongs to the tomoregulin family.</text>
</comment>
<keyword evidence="6" id="KW-1133">Transmembrane helix</keyword>
<dbReference type="Gene3D" id="3.30.60.30">
    <property type="match status" value="1"/>
</dbReference>
<protein>
    <recommendedName>
        <fullName evidence="10">Kazal-like domain-containing protein</fullName>
    </recommendedName>
</protein>
<keyword evidence="7" id="KW-0472">Membrane</keyword>
<evidence type="ECO:0000313" key="12">
    <source>
        <dbReference type="Proteomes" id="UP000886998"/>
    </source>
</evidence>
<organism evidence="11 12">
    <name type="scientific">Trichonephila inaurata madagascariensis</name>
    <dbReference type="NCBI Taxonomy" id="2747483"/>
    <lineage>
        <taxon>Eukaryota</taxon>
        <taxon>Metazoa</taxon>
        <taxon>Ecdysozoa</taxon>
        <taxon>Arthropoda</taxon>
        <taxon>Chelicerata</taxon>
        <taxon>Arachnida</taxon>
        <taxon>Araneae</taxon>
        <taxon>Araneomorphae</taxon>
        <taxon>Entelegynae</taxon>
        <taxon>Araneoidea</taxon>
        <taxon>Nephilidae</taxon>
        <taxon>Trichonephila</taxon>
        <taxon>Trichonephila inaurata</taxon>
    </lineage>
</organism>
<keyword evidence="5" id="KW-0677">Repeat</keyword>
<sequence>MAVTTEKIRFEDVSLALTGREKKLCQILTQSLPLKTREAVPETECEKMYCAYGALCLIDKRTQQAHCRCQETCSDVFAPVCGNDGVTYSSDCQLRMASCTKQKRIFTKHQGPC</sequence>
<evidence type="ECO:0000256" key="4">
    <source>
        <dbReference type="ARBA" id="ARBA00022729"/>
    </source>
</evidence>
<evidence type="ECO:0000256" key="3">
    <source>
        <dbReference type="ARBA" id="ARBA00022692"/>
    </source>
</evidence>
<keyword evidence="8" id="KW-1015">Disulfide bond</keyword>
<feature type="non-terminal residue" evidence="11">
    <location>
        <position position="1"/>
    </location>
</feature>
<dbReference type="FunFam" id="3.30.60.30:FF:000002">
    <property type="entry name" value="tomoregulin-2 isoform X1"/>
    <property type="match status" value="1"/>
</dbReference>
<dbReference type="GO" id="GO:0016020">
    <property type="term" value="C:membrane"/>
    <property type="evidence" value="ECO:0007669"/>
    <property type="project" value="UniProtKB-SubCell"/>
</dbReference>
<dbReference type="AlphaFoldDB" id="A0A8X6I822"/>
<dbReference type="GO" id="GO:0030154">
    <property type="term" value="P:cell differentiation"/>
    <property type="evidence" value="ECO:0007669"/>
    <property type="project" value="TreeGrafter"/>
</dbReference>
<dbReference type="EMBL" id="BMAV01024558">
    <property type="protein sequence ID" value="GFS34068.1"/>
    <property type="molecule type" value="Genomic_DNA"/>
</dbReference>
<evidence type="ECO:0000256" key="2">
    <source>
        <dbReference type="ARBA" id="ARBA00022536"/>
    </source>
</evidence>
<dbReference type="SMART" id="SM00280">
    <property type="entry name" value="KAZAL"/>
    <property type="match status" value="1"/>
</dbReference>
<keyword evidence="3" id="KW-0812">Transmembrane</keyword>
<evidence type="ECO:0000256" key="6">
    <source>
        <dbReference type="ARBA" id="ARBA00022989"/>
    </source>
</evidence>
<dbReference type="PROSITE" id="PS51465">
    <property type="entry name" value="KAZAL_2"/>
    <property type="match status" value="1"/>
</dbReference>
<dbReference type="InterPro" id="IPR036058">
    <property type="entry name" value="Kazal_dom_sf"/>
</dbReference>
<comment type="subcellular location">
    <subcellularLocation>
        <location evidence="1">Membrane</location>
        <topology evidence="1">Single-pass type I membrane protein</topology>
    </subcellularLocation>
</comment>
<dbReference type="OrthoDB" id="88467at2759"/>
<keyword evidence="4" id="KW-0732">Signal</keyword>
<evidence type="ECO:0000256" key="8">
    <source>
        <dbReference type="ARBA" id="ARBA00023157"/>
    </source>
</evidence>
<dbReference type="PANTHER" id="PTHR10913">
    <property type="entry name" value="FOLLISTATIN-RELATED"/>
    <property type="match status" value="1"/>
</dbReference>
<keyword evidence="12" id="KW-1185">Reference proteome</keyword>
<evidence type="ECO:0000313" key="11">
    <source>
        <dbReference type="EMBL" id="GFS34068.1"/>
    </source>
</evidence>
<dbReference type="GO" id="GO:0006950">
    <property type="term" value="P:response to stress"/>
    <property type="evidence" value="ECO:0007669"/>
    <property type="project" value="UniProtKB-ARBA"/>
</dbReference>
<evidence type="ECO:0000256" key="5">
    <source>
        <dbReference type="ARBA" id="ARBA00022737"/>
    </source>
</evidence>
<gene>
    <name evidence="11" type="ORF">TNIN_462951</name>
</gene>
<dbReference type="PANTHER" id="PTHR10913:SF78">
    <property type="entry name" value="AGRIN"/>
    <property type="match status" value="1"/>
</dbReference>
<proteinExistence type="inferred from homology"/>
<dbReference type="InterPro" id="IPR050653">
    <property type="entry name" value="Prot_Inhib_GrowthFact_Antg"/>
</dbReference>
<comment type="caution">
    <text evidence="11">The sequence shown here is derived from an EMBL/GenBank/DDBJ whole genome shotgun (WGS) entry which is preliminary data.</text>
</comment>
<name>A0A8X6I822_9ARAC</name>
<dbReference type="SUPFAM" id="SSF100895">
    <property type="entry name" value="Kazal-type serine protease inhibitors"/>
    <property type="match status" value="1"/>
</dbReference>
<dbReference type="CDD" id="cd00104">
    <property type="entry name" value="KAZAL_FS"/>
    <property type="match status" value="1"/>
</dbReference>
<feature type="domain" description="Kazal-like" evidence="10">
    <location>
        <begin position="68"/>
        <end position="113"/>
    </location>
</feature>
<dbReference type="GO" id="GO:0005576">
    <property type="term" value="C:extracellular region"/>
    <property type="evidence" value="ECO:0007669"/>
    <property type="project" value="TreeGrafter"/>
</dbReference>